<dbReference type="AlphaFoldDB" id="A0AAW0ACD4"/>
<dbReference type="Proteomes" id="UP001362999">
    <property type="component" value="Unassembled WGS sequence"/>
</dbReference>
<comment type="caution">
    <text evidence="3">The sequence shown here is derived from an EMBL/GenBank/DDBJ whole genome shotgun (WGS) entry which is preliminary data.</text>
</comment>
<proteinExistence type="predicted"/>
<feature type="chain" id="PRO_5043620280" evidence="2">
    <location>
        <begin position="19"/>
        <end position="608"/>
    </location>
</feature>
<evidence type="ECO:0000313" key="4">
    <source>
        <dbReference type="Proteomes" id="UP001362999"/>
    </source>
</evidence>
<evidence type="ECO:0000256" key="1">
    <source>
        <dbReference type="SAM" id="MobiDB-lite"/>
    </source>
</evidence>
<keyword evidence="4" id="KW-1185">Reference proteome</keyword>
<organism evidence="3 4">
    <name type="scientific">Favolaschia claudopus</name>
    <dbReference type="NCBI Taxonomy" id="2862362"/>
    <lineage>
        <taxon>Eukaryota</taxon>
        <taxon>Fungi</taxon>
        <taxon>Dikarya</taxon>
        <taxon>Basidiomycota</taxon>
        <taxon>Agaricomycotina</taxon>
        <taxon>Agaricomycetes</taxon>
        <taxon>Agaricomycetidae</taxon>
        <taxon>Agaricales</taxon>
        <taxon>Marasmiineae</taxon>
        <taxon>Mycenaceae</taxon>
        <taxon>Favolaschia</taxon>
    </lineage>
</organism>
<protein>
    <submittedName>
        <fullName evidence="3">Uncharacterized protein</fullName>
    </submittedName>
</protein>
<reference evidence="3 4" key="1">
    <citation type="journal article" date="2024" name="J Genomics">
        <title>Draft genome sequencing and assembly of Favolaschia claudopus CIRM-BRFM 2984 isolated from oak limbs.</title>
        <authorList>
            <person name="Navarro D."/>
            <person name="Drula E."/>
            <person name="Chaduli D."/>
            <person name="Cazenave R."/>
            <person name="Ahrendt S."/>
            <person name="Wang J."/>
            <person name="Lipzen A."/>
            <person name="Daum C."/>
            <person name="Barry K."/>
            <person name="Grigoriev I.V."/>
            <person name="Favel A."/>
            <person name="Rosso M.N."/>
            <person name="Martin F."/>
        </authorList>
    </citation>
    <scope>NUCLEOTIDE SEQUENCE [LARGE SCALE GENOMIC DNA]</scope>
    <source>
        <strain evidence="3 4">CIRM-BRFM 2984</strain>
    </source>
</reference>
<evidence type="ECO:0000256" key="2">
    <source>
        <dbReference type="SAM" id="SignalP"/>
    </source>
</evidence>
<gene>
    <name evidence="3" type="ORF">R3P38DRAFT_1699849</name>
</gene>
<evidence type="ECO:0000313" key="3">
    <source>
        <dbReference type="EMBL" id="KAK7006702.1"/>
    </source>
</evidence>
<sequence length="608" mass="64400">MILPIIFVLLPLVHRVRAINNWDAPCIAGECTYDFPSTNTSGSGTLKIWGSDTAITDITNAAHWQILGCDSNAQSQNIRLVCMNDLEDEESHCGHLDKDVGAVGKVVRLPDECGPSGFARIAKSWIPDDQSIPTSVRRGLVRRDGRQPVVRALALDTDFDKVDWSKTGKVNFAIRAASIPGVPTEIKGSQTRRRSSRHTSPQRRIDIDLDPDLASFLWSLGKTPTSLDETLKAAKDAIANNPAFKDLVDKIAQEQFPDRNKLDFAKQFSIPPATLSISNANLMNSPLTCGSSSPSVKVDIAANLNAQLNLAVSATGTLAPPHFDSFFMGIGMAAGIGGIMSLSADVIGDIITDTIQLGSVGIPALEVPGILKIEPSFSASAQVTGRIDTVMDVNLGFNMVAQKIEATFPPQSDHPPVVSFTAGDTPLVMNAVPGVASSGSLSAQINPTFTLAVTGFDGVAKTQVSVGLGAGTSVVMHLNAQKAPATEVGTALLPTSTELAARLEAREDNPPAFDGCFNFDSLLAFGVDSKGDFGGLFSSDLHSEVQGTRFQILNKCFGSGQAPSVKKRSSRRRRALAALKCPADGFTNKQQVTSGTVSAADIKTFANI</sequence>
<feature type="compositionally biased region" description="Basic residues" evidence="1">
    <location>
        <begin position="190"/>
        <end position="201"/>
    </location>
</feature>
<keyword evidence="2" id="KW-0732">Signal</keyword>
<dbReference type="EMBL" id="JAWWNJ010000075">
    <property type="protein sequence ID" value="KAK7006702.1"/>
    <property type="molecule type" value="Genomic_DNA"/>
</dbReference>
<name>A0AAW0ACD4_9AGAR</name>
<feature type="region of interest" description="Disordered" evidence="1">
    <location>
        <begin position="183"/>
        <end position="203"/>
    </location>
</feature>
<feature type="signal peptide" evidence="2">
    <location>
        <begin position="1"/>
        <end position="18"/>
    </location>
</feature>
<accession>A0AAW0ACD4</accession>